<dbReference type="GO" id="GO:0016747">
    <property type="term" value="F:acyltransferase activity, transferring groups other than amino-acyl groups"/>
    <property type="evidence" value="ECO:0007669"/>
    <property type="project" value="InterPro"/>
</dbReference>
<sequence length="694" mass="80806">MRLKIISTIIFIHFSFVYGDNTKNAMKITLPAYAVANESFILSNSSSCRRNLEVFATAINNRESWSMKMLDSSGIPKPGFYYGNKFWLGVKSQCLSLHNNYVENNYPPFEVNYFAAYFYYDLETTKNNVLTLGLCLPNICTNDELSLILRKIFNERNLMMSDIYEVDYTFLRVSDLKTNYHYLLNWKSIIIELIIFFTILMMIFGSIYDVRRRKGMKKLNSSNAVLTYNNDSPRNLVITNNNISNDLNKQKQNIFGEIVLCFSVYTNTKLLLNTKKGSDSSLKSIHGIKFIAMVFVIFFHTKQYTDCSADNTYYYTKGTTNLLVEIIDRSSQAVNVFFFLSGFLIVYNLYSREIKNKLNGKEPTKPTLSSLFEALYKRYLRLTPAYMMTMGITYICFSHFDDVSQLFIPTNVKFHHSLIYGGSKENCDNYWWTHLLYINNLFNFNEMCITWGWYLANDMQFFIIGYIITTYSVVYFYSSAAFWTILMVSTTIVSGYVSYSRDYFLSQFISMSEEDLMYKLPWMRIGPYLIGMAVAYYLIQMKDKINLNKINIWILWILAPTALIGSIWFHKTEFSILEMAFYVAVFRSIWGLSIGWIVFASVTGYGGFVNTFLSREIFVVLGRLTYCAYLVNPTIVFLSYFDADEAIHADIMLQLPMFLGIVVLTFFGAFIFYLMFETPYISLLRVLTTKSKYK</sequence>
<feature type="transmembrane region" description="Helical" evidence="1">
    <location>
        <begin position="653"/>
        <end position="676"/>
    </location>
</feature>
<keyword evidence="4" id="KW-0012">Acyltransferase</keyword>
<keyword evidence="2" id="KW-0732">Signal</keyword>
<keyword evidence="1" id="KW-0472">Membrane</keyword>
<protein>
    <submittedName>
        <fullName evidence="4">Nose resistant-to-fluoxetine protein, N-terminal,Acyltransferase 3</fullName>
    </submittedName>
</protein>
<reference evidence="4 5" key="1">
    <citation type="submission" date="2019-08" db="EMBL/GenBank/DDBJ databases">
        <authorList>
            <person name="Alioto T."/>
            <person name="Alioto T."/>
            <person name="Gomez Garrido J."/>
        </authorList>
    </citation>
    <scope>NUCLEOTIDE SEQUENCE [LARGE SCALE GENOMIC DNA]</scope>
</reference>
<feature type="transmembrane region" description="Helical" evidence="1">
    <location>
        <begin position="550"/>
        <end position="569"/>
    </location>
</feature>
<dbReference type="AlphaFoldDB" id="A0A5E4MWX1"/>
<feature type="transmembrane region" description="Helical" evidence="1">
    <location>
        <begin position="480"/>
        <end position="499"/>
    </location>
</feature>
<feature type="transmembrane region" description="Helical" evidence="1">
    <location>
        <begin position="519"/>
        <end position="538"/>
    </location>
</feature>
<dbReference type="InterPro" id="IPR006621">
    <property type="entry name" value="Nose-resist-to-fluoxetine_N"/>
</dbReference>
<dbReference type="EMBL" id="CABPRJ010001430">
    <property type="protein sequence ID" value="VVC35997.1"/>
    <property type="molecule type" value="Genomic_DNA"/>
</dbReference>
<dbReference type="Pfam" id="PF20146">
    <property type="entry name" value="NRF"/>
    <property type="match status" value="1"/>
</dbReference>
<proteinExistence type="predicted"/>
<feature type="transmembrane region" description="Helical" evidence="1">
    <location>
        <begin position="189"/>
        <end position="208"/>
    </location>
</feature>
<keyword evidence="5" id="KW-1185">Reference proteome</keyword>
<dbReference type="Pfam" id="PF01757">
    <property type="entry name" value="Acyl_transf_3"/>
    <property type="match status" value="1"/>
</dbReference>
<dbReference type="SMART" id="SM00703">
    <property type="entry name" value="NRF"/>
    <property type="match status" value="1"/>
</dbReference>
<organism evidence="4 5">
    <name type="scientific">Cinara cedri</name>
    <dbReference type="NCBI Taxonomy" id="506608"/>
    <lineage>
        <taxon>Eukaryota</taxon>
        <taxon>Metazoa</taxon>
        <taxon>Ecdysozoa</taxon>
        <taxon>Arthropoda</taxon>
        <taxon>Hexapoda</taxon>
        <taxon>Insecta</taxon>
        <taxon>Pterygota</taxon>
        <taxon>Neoptera</taxon>
        <taxon>Paraneoptera</taxon>
        <taxon>Hemiptera</taxon>
        <taxon>Sternorrhyncha</taxon>
        <taxon>Aphidomorpha</taxon>
        <taxon>Aphidoidea</taxon>
        <taxon>Aphididae</taxon>
        <taxon>Lachninae</taxon>
        <taxon>Cinara</taxon>
    </lineage>
</organism>
<feature type="signal peptide" evidence="2">
    <location>
        <begin position="1"/>
        <end position="19"/>
    </location>
</feature>
<evidence type="ECO:0000256" key="2">
    <source>
        <dbReference type="SAM" id="SignalP"/>
    </source>
</evidence>
<feature type="domain" description="Nose resistant-to-fluoxetine protein N-terminal" evidence="3">
    <location>
        <begin position="45"/>
        <end position="167"/>
    </location>
</feature>
<name>A0A5E4MWX1_9HEMI</name>
<evidence type="ECO:0000313" key="4">
    <source>
        <dbReference type="EMBL" id="VVC35997.1"/>
    </source>
</evidence>
<dbReference type="InterPro" id="IPR002656">
    <property type="entry name" value="Acyl_transf_3_dom"/>
</dbReference>
<dbReference type="OrthoDB" id="207378at2759"/>
<feature type="transmembrane region" description="Helical" evidence="1">
    <location>
        <begin position="451"/>
        <end position="468"/>
    </location>
</feature>
<gene>
    <name evidence="4" type="ORF">CINCED_3A011760</name>
</gene>
<keyword evidence="1" id="KW-0812">Transmembrane</keyword>
<feature type="transmembrane region" description="Helical" evidence="1">
    <location>
        <begin position="620"/>
        <end position="641"/>
    </location>
</feature>
<dbReference type="PANTHER" id="PTHR11161:SF0">
    <property type="entry name" value="O-ACYLTRANSFERASE LIKE PROTEIN"/>
    <property type="match status" value="1"/>
</dbReference>
<dbReference type="PANTHER" id="PTHR11161">
    <property type="entry name" value="O-ACYLTRANSFERASE"/>
    <property type="match status" value="1"/>
</dbReference>
<evidence type="ECO:0000313" key="5">
    <source>
        <dbReference type="Proteomes" id="UP000325440"/>
    </source>
</evidence>
<accession>A0A5E4MWX1</accession>
<feature type="transmembrane region" description="Helical" evidence="1">
    <location>
        <begin position="284"/>
        <end position="301"/>
    </location>
</feature>
<evidence type="ECO:0000259" key="3">
    <source>
        <dbReference type="SMART" id="SM00703"/>
    </source>
</evidence>
<feature type="transmembrane region" description="Helical" evidence="1">
    <location>
        <begin position="589"/>
        <end position="608"/>
    </location>
</feature>
<keyword evidence="1" id="KW-1133">Transmembrane helix</keyword>
<feature type="transmembrane region" description="Helical" evidence="1">
    <location>
        <begin position="379"/>
        <end position="400"/>
    </location>
</feature>
<feature type="transmembrane region" description="Helical" evidence="1">
    <location>
        <begin position="332"/>
        <end position="350"/>
    </location>
</feature>
<keyword evidence="4" id="KW-0808">Transferase</keyword>
<dbReference type="InterPro" id="IPR052728">
    <property type="entry name" value="O2_lipid_transport_reg"/>
</dbReference>
<evidence type="ECO:0000256" key="1">
    <source>
        <dbReference type="SAM" id="Phobius"/>
    </source>
</evidence>
<feature type="chain" id="PRO_5022958366" evidence="2">
    <location>
        <begin position="20"/>
        <end position="694"/>
    </location>
</feature>
<dbReference type="Proteomes" id="UP000325440">
    <property type="component" value="Unassembled WGS sequence"/>
</dbReference>